<evidence type="ECO:0000313" key="1">
    <source>
        <dbReference type="EMBL" id="ATF09427.1"/>
    </source>
</evidence>
<dbReference type="KEGG" id="elux:BTN50_0920"/>
<dbReference type="EMBL" id="CP020660">
    <property type="protein sequence ID" value="ATF09427.1"/>
    <property type="molecule type" value="Genomic_DNA"/>
</dbReference>
<proteinExistence type="predicted"/>
<name>A0A291B8Y1_9GAMM</name>
<sequence>MVDTTFCVLSFFRMTCKMNTLLGVWFPKLGQSIINLRSK</sequence>
<dbReference type="Proteomes" id="UP000218160">
    <property type="component" value="Chromosome 1"/>
</dbReference>
<reference evidence="2" key="1">
    <citation type="submission" date="2017-04" db="EMBL/GenBank/DDBJ databases">
        <title>Genome evolution of the luminous symbionts of deep sea anglerfish.</title>
        <authorList>
            <person name="Hendry T.A."/>
        </authorList>
    </citation>
    <scope>NUCLEOTIDE SEQUENCE [LARGE SCALE GENOMIC DNA]</scope>
</reference>
<gene>
    <name evidence="1" type="ORF">BTN50_0920</name>
</gene>
<accession>A0A291B8Y1</accession>
<evidence type="ECO:0000313" key="2">
    <source>
        <dbReference type="Proteomes" id="UP000218160"/>
    </source>
</evidence>
<keyword evidence="2" id="KW-1185">Reference proteome</keyword>
<dbReference type="AlphaFoldDB" id="A0A291B8Y1"/>
<organism evidence="1 2">
    <name type="scientific">Candidatus Enterovibrio altilux</name>
    <dbReference type="NCBI Taxonomy" id="1927128"/>
    <lineage>
        <taxon>Bacteria</taxon>
        <taxon>Pseudomonadati</taxon>
        <taxon>Pseudomonadota</taxon>
        <taxon>Gammaproteobacteria</taxon>
        <taxon>Vibrionales</taxon>
        <taxon>Vibrionaceae</taxon>
        <taxon>Enterovibrio</taxon>
    </lineage>
</organism>
<protein>
    <submittedName>
        <fullName evidence="1">Uncharacterized protein</fullName>
    </submittedName>
</protein>